<dbReference type="InParanoid" id="A0A1C7N0F7"/>
<name>A0A1C7N0F7_9FUNG</name>
<evidence type="ECO:0008006" key="3">
    <source>
        <dbReference type="Google" id="ProtNLM"/>
    </source>
</evidence>
<dbReference type="Proteomes" id="UP000093000">
    <property type="component" value="Unassembled WGS sequence"/>
</dbReference>
<sequence>MTYNLSRKSTSKSILPSRITLNRARAIAARSRPSNATGPQRVERVRFTNEEKLKICERYHLIKPSLNQLELCTWAKEEFQLSKEPSQPIISVILRKYSELKELDSKKLDSFSNKGAEFPKLEEELLKFVKTMEEASFGI</sequence>
<proteinExistence type="predicted"/>
<accession>A0A1C7N0F7</accession>
<keyword evidence="2" id="KW-1185">Reference proteome</keyword>
<dbReference type="Gene3D" id="1.10.10.60">
    <property type="entry name" value="Homeodomain-like"/>
    <property type="match status" value="1"/>
</dbReference>
<dbReference type="AlphaFoldDB" id="A0A1C7N0F7"/>
<reference evidence="1 2" key="1">
    <citation type="submission" date="2016-03" db="EMBL/GenBank/DDBJ databases">
        <title>Choanephora cucurbitarum.</title>
        <authorList>
            <person name="Min B."/>
            <person name="Park H."/>
            <person name="Park J.-H."/>
            <person name="Shin H.-D."/>
            <person name="Choi I.-G."/>
        </authorList>
    </citation>
    <scope>NUCLEOTIDE SEQUENCE [LARGE SCALE GENOMIC DNA]</scope>
    <source>
        <strain evidence="1 2">KUS-F28377</strain>
    </source>
</reference>
<dbReference type="EMBL" id="LUGH01001680">
    <property type="protein sequence ID" value="OBZ80844.1"/>
    <property type="molecule type" value="Genomic_DNA"/>
</dbReference>
<evidence type="ECO:0000313" key="2">
    <source>
        <dbReference type="Proteomes" id="UP000093000"/>
    </source>
</evidence>
<protein>
    <recommendedName>
        <fullName evidence="3">ARS-binding protein 1 N-terminal domain-containing protein</fullName>
    </recommendedName>
</protein>
<feature type="non-terminal residue" evidence="1">
    <location>
        <position position="139"/>
    </location>
</feature>
<gene>
    <name evidence="1" type="ORF">A0J61_11108</name>
</gene>
<organism evidence="1 2">
    <name type="scientific">Choanephora cucurbitarum</name>
    <dbReference type="NCBI Taxonomy" id="101091"/>
    <lineage>
        <taxon>Eukaryota</taxon>
        <taxon>Fungi</taxon>
        <taxon>Fungi incertae sedis</taxon>
        <taxon>Mucoromycota</taxon>
        <taxon>Mucoromycotina</taxon>
        <taxon>Mucoromycetes</taxon>
        <taxon>Mucorales</taxon>
        <taxon>Mucorineae</taxon>
        <taxon>Choanephoraceae</taxon>
        <taxon>Choanephoroideae</taxon>
        <taxon>Choanephora</taxon>
    </lineage>
</organism>
<evidence type="ECO:0000313" key="1">
    <source>
        <dbReference type="EMBL" id="OBZ80844.1"/>
    </source>
</evidence>
<comment type="caution">
    <text evidence="1">The sequence shown here is derived from an EMBL/GenBank/DDBJ whole genome shotgun (WGS) entry which is preliminary data.</text>
</comment>
<dbReference type="OrthoDB" id="2433378at2759"/>